<evidence type="ECO:0000313" key="8">
    <source>
        <dbReference type="Proteomes" id="UP001594351"/>
    </source>
</evidence>
<evidence type="ECO:0000256" key="3">
    <source>
        <dbReference type="ARBA" id="ARBA00022679"/>
    </source>
</evidence>
<dbReference type="PANTHER" id="PTHR42786">
    <property type="entry name" value="TRNA/RRNA METHYLTRANSFERASE"/>
    <property type="match status" value="1"/>
</dbReference>
<evidence type="ECO:0000256" key="2">
    <source>
        <dbReference type="ARBA" id="ARBA00022603"/>
    </source>
</evidence>
<dbReference type="PANTHER" id="PTHR42786:SF2">
    <property type="entry name" value="TRNA (CYTIDINE_URIDINE-2'-O-)-METHYLTRANSFERASE TRMJ"/>
    <property type="match status" value="1"/>
</dbReference>
<reference evidence="7 8" key="1">
    <citation type="submission" date="2024-09" db="EMBL/GenBank/DDBJ databases">
        <title>Laminarin stimulates single cell rates of sulfate reduction while oxygen inhibits transcriptomic activity in coastal marine sediment.</title>
        <authorList>
            <person name="Lindsay M."/>
            <person name="Orcutt B."/>
            <person name="Emerson D."/>
            <person name="Stepanauskas R."/>
            <person name="D'Angelo T."/>
        </authorList>
    </citation>
    <scope>NUCLEOTIDE SEQUENCE [LARGE SCALE GENOMIC DNA]</scope>
    <source>
        <strain evidence="7">SAG AM-311-K15</strain>
    </source>
</reference>
<comment type="caution">
    <text evidence="7">The sequence shown here is derived from an EMBL/GenBank/DDBJ whole genome shotgun (WGS) entry which is preliminary data.</text>
</comment>
<evidence type="ECO:0000256" key="5">
    <source>
        <dbReference type="RuleBase" id="RU362024"/>
    </source>
</evidence>
<protein>
    <recommendedName>
        <fullName evidence="5">tRNA (cytidine/uridine-2'-O-)-methyltransferase TrmJ</fullName>
        <ecNumber evidence="5">2.1.1.200</ecNumber>
    </recommendedName>
    <alternativeName>
        <fullName evidence="5">tRNA (cytidine(32)/uridine(32)-2'-O)-methyltransferase</fullName>
    </alternativeName>
    <alternativeName>
        <fullName evidence="5">tRNA Cm32/Um32 methyltransferase</fullName>
    </alternativeName>
</protein>
<keyword evidence="3" id="KW-0808">Transferase</keyword>
<comment type="similarity">
    <text evidence="1">Belongs to the class IV-like SAM-binding methyltransferase superfamily. RNA methyltransferase TrmH family.</text>
</comment>
<dbReference type="EC" id="2.1.1.200" evidence="5"/>
<dbReference type="InterPro" id="IPR029028">
    <property type="entry name" value="Alpha/beta_knot_MTases"/>
</dbReference>
<feature type="domain" description="tRNA/rRNA methyltransferase SpoU type" evidence="6">
    <location>
        <begin position="6"/>
        <end position="159"/>
    </location>
</feature>
<accession>A0ABV6YV98</accession>
<comment type="subcellular location">
    <subcellularLocation>
        <location evidence="5">Cytoplasm</location>
    </subcellularLocation>
</comment>
<keyword evidence="8" id="KW-1185">Reference proteome</keyword>
<comment type="catalytic activity">
    <reaction evidence="5">
        <text>uridine(32) in tRNA + S-adenosyl-L-methionine = 2'-O-methyluridine(32) in tRNA + S-adenosyl-L-homocysteine + H(+)</text>
        <dbReference type="Rhea" id="RHEA:42936"/>
        <dbReference type="Rhea" id="RHEA-COMP:10107"/>
        <dbReference type="Rhea" id="RHEA-COMP:10290"/>
        <dbReference type="ChEBI" id="CHEBI:15378"/>
        <dbReference type="ChEBI" id="CHEBI:57856"/>
        <dbReference type="ChEBI" id="CHEBI:59789"/>
        <dbReference type="ChEBI" id="CHEBI:65315"/>
        <dbReference type="ChEBI" id="CHEBI:74478"/>
        <dbReference type="EC" id="2.1.1.200"/>
    </reaction>
</comment>
<dbReference type="InterPro" id="IPR029026">
    <property type="entry name" value="tRNA_m1G_MTases_N"/>
</dbReference>
<gene>
    <name evidence="5" type="primary">trmJ</name>
    <name evidence="7" type="ORF">ACFL27_08005</name>
</gene>
<evidence type="ECO:0000256" key="1">
    <source>
        <dbReference type="ARBA" id="ARBA00007228"/>
    </source>
</evidence>
<dbReference type="CDD" id="cd18093">
    <property type="entry name" value="SpoU-like_TrmJ"/>
    <property type="match status" value="1"/>
</dbReference>
<dbReference type="InterPro" id="IPR001537">
    <property type="entry name" value="SpoU_MeTrfase"/>
</dbReference>
<dbReference type="GO" id="GO:0032259">
    <property type="term" value="P:methylation"/>
    <property type="evidence" value="ECO:0007669"/>
    <property type="project" value="UniProtKB-KW"/>
</dbReference>
<proteinExistence type="inferred from homology"/>
<comment type="function">
    <text evidence="5">Catalyzes the formation of 2'O-methylated cytidine (Cm32) or 2'O-methylated uridine (Um32) at position 32 in tRNA.</text>
</comment>
<dbReference type="NCBIfam" id="TIGR00050">
    <property type="entry name" value="rRNA_methyl_1"/>
    <property type="match status" value="1"/>
</dbReference>
<keyword evidence="2 5" id="KW-0489">Methyltransferase</keyword>
<comment type="subunit">
    <text evidence="5">Homodimer.</text>
</comment>
<dbReference type="GO" id="GO:0008168">
    <property type="term" value="F:methyltransferase activity"/>
    <property type="evidence" value="ECO:0007669"/>
    <property type="project" value="UniProtKB-KW"/>
</dbReference>
<dbReference type="Proteomes" id="UP001594351">
    <property type="component" value="Unassembled WGS sequence"/>
</dbReference>
<sequence length="246" mass="27789">MKKDNIVIVLVEPQSPGNIGSTARAMKNMGFRYLRLVDPPPWRDSAEYLQEAEKMAWGATDQLAKAENYVGLAAALHDVQWVVGTSARNARYRVAENLSVAADMLEKKAETNRVALLFGSESRGLSTEELSLCQQLVTIPTSEEYPTLNLAQSVLLFCYQLTLSEEKPVEKEPSWASQETLEAFYEHAQRVLLDIGYLNRQNPKHGLEVFRKIFGRAGLTEGEVKTIRGVLRQIDWSAHRWTPPLW</sequence>
<dbReference type="InterPro" id="IPR004384">
    <property type="entry name" value="RNA_MeTrfase_TrmJ/LasT"/>
</dbReference>
<evidence type="ECO:0000256" key="4">
    <source>
        <dbReference type="ARBA" id="ARBA00022691"/>
    </source>
</evidence>
<name>A0ABV6YV98_UNCC1</name>
<dbReference type="Gene3D" id="3.40.1280.10">
    <property type="match status" value="1"/>
</dbReference>
<organism evidence="7 8">
    <name type="scientific">candidate division CSSED10-310 bacterium</name>
    <dbReference type="NCBI Taxonomy" id="2855610"/>
    <lineage>
        <taxon>Bacteria</taxon>
        <taxon>Bacteria division CSSED10-310</taxon>
    </lineage>
</organism>
<evidence type="ECO:0000259" key="6">
    <source>
        <dbReference type="Pfam" id="PF00588"/>
    </source>
</evidence>
<dbReference type="Gene3D" id="1.10.8.590">
    <property type="match status" value="1"/>
</dbReference>
<comment type="catalytic activity">
    <reaction evidence="5">
        <text>cytidine(32) in tRNA + S-adenosyl-L-methionine = 2'-O-methylcytidine(32) in tRNA + S-adenosyl-L-homocysteine + H(+)</text>
        <dbReference type="Rhea" id="RHEA:42932"/>
        <dbReference type="Rhea" id="RHEA-COMP:10288"/>
        <dbReference type="Rhea" id="RHEA-COMP:10289"/>
        <dbReference type="ChEBI" id="CHEBI:15378"/>
        <dbReference type="ChEBI" id="CHEBI:57856"/>
        <dbReference type="ChEBI" id="CHEBI:59789"/>
        <dbReference type="ChEBI" id="CHEBI:74495"/>
        <dbReference type="ChEBI" id="CHEBI:82748"/>
        <dbReference type="EC" id="2.1.1.200"/>
    </reaction>
</comment>
<keyword evidence="5" id="KW-0963">Cytoplasm</keyword>
<evidence type="ECO:0000313" key="7">
    <source>
        <dbReference type="EMBL" id="MFC1850118.1"/>
    </source>
</evidence>
<dbReference type="Pfam" id="PF00588">
    <property type="entry name" value="SpoU_methylase"/>
    <property type="match status" value="1"/>
</dbReference>
<dbReference type="SUPFAM" id="SSF75217">
    <property type="entry name" value="alpha/beta knot"/>
    <property type="match status" value="1"/>
</dbReference>
<keyword evidence="4 5" id="KW-0949">S-adenosyl-L-methionine</keyword>
<keyword evidence="5" id="KW-0819">tRNA processing</keyword>
<dbReference type="PIRSF" id="PIRSF004808">
    <property type="entry name" value="LasT"/>
    <property type="match status" value="1"/>
</dbReference>
<dbReference type="EMBL" id="JBHPBY010000077">
    <property type="protein sequence ID" value="MFC1850118.1"/>
    <property type="molecule type" value="Genomic_DNA"/>
</dbReference>